<dbReference type="InterPro" id="IPR029016">
    <property type="entry name" value="GAF-like_dom_sf"/>
</dbReference>
<dbReference type="SMART" id="SM00448">
    <property type="entry name" value="REC"/>
    <property type="match status" value="1"/>
</dbReference>
<proteinExistence type="predicted"/>
<feature type="region of interest" description="Disordered" evidence="3">
    <location>
        <begin position="461"/>
        <end position="495"/>
    </location>
</feature>
<evidence type="ECO:0000313" key="6">
    <source>
        <dbReference type="EMBL" id="KAH7132156.1"/>
    </source>
</evidence>
<evidence type="ECO:0000256" key="3">
    <source>
        <dbReference type="SAM" id="MobiDB-lite"/>
    </source>
</evidence>
<dbReference type="CDD" id="cd17546">
    <property type="entry name" value="REC_hyHK_CKI1_RcsC-like"/>
    <property type="match status" value="1"/>
</dbReference>
<dbReference type="FunFam" id="1.10.287.130:FF:000023">
    <property type="entry name" value="Sensor histidine kinase/response regulator, putative"/>
    <property type="match status" value="1"/>
</dbReference>
<feature type="compositionally biased region" description="Basic and acidic residues" evidence="3">
    <location>
        <begin position="1217"/>
        <end position="1235"/>
    </location>
</feature>
<dbReference type="InterPro" id="IPR036890">
    <property type="entry name" value="HATPase_C_sf"/>
</dbReference>
<sequence>MRLPKPLPEDKRQLDVLVRYGSAFHNLTRLDQLGSSAETDPLPIDHHPQPSADSSLTAFAQLACIRLGATRALISLIDEHRQHVLAEATPDLNLRAGSHDGDASPLWLGSVTIPRKWGLCEQVVEIDPQTVENINQTVVVINDLAENSVYRNRTYVTGAPHMRFFAGAALVSPKGAIVGALCVFDDKPRDGLPVGDSHHLQDLASTVMEYLDTYTIKAKFKRGEQLTRALLSFAEGHSAIQSFSDDSSVRSMPGSASPMVHSSAQTEYDVASRVGSTRPSSIQNPGSITSATSTLPQSIAPSTQQSSNFASVKALQESILPFNSRLMFARAARLIQASSNLDGVLLLDASVAGVGKSNHAGASTSSNRSQNDSSDNSSTSIFSSSDESDDQNRRRAEQGPGPAHSTKTCQILGYATPQKSDFGGDAITAAYRSFPETDLTRLLRIYPNGKVLNFTRAGEALSTDDSEDSAPSTSQDAIPAERPASKLKRKHSGTKMDRLSKALRELLPEAQSIAFVPFWDYERSRWFAGCLCWSNRPERQLSDKVDLAYFKVFSHSIMTELSRLDALASSQAKTSFVASISHELRSPLHGILGTLEFFKDTHLDSFQLSMLNSLAACGQTLLDTINHVLDYSKGTESAKNPSFKRLTGPKTVRLSSKPLKARKTSAQPQENFFDLAIATEEVVEASFSGTSYTYLGDEDLDTAFSTSGAISLGEESMQQSSRKRNRYVVLDIAHEADWNYCVPPGSWRRVLMNLLGNALKYTDSGHIRVSLCTSAVADSKANLRSVVLGISDSGRGMGTNFLANAAFQPFTQENPHSAGTGLGLSIVRQIIESIGGKIEITSDHLVGTDVVVKFLLPQWKGPLNNNTQRKEFDEILPVLQNRRVSILHKTRLSISDTDDIPDRRESLSRFTDSVAATLTNHLKMDVNQTTDWTHDAEIVICPEVSFDYLHEIRRRRSIGTRAPVTIFIATDAIEAAALRTDARITNNESIVEIITQPCGPMKLAVILNNCFKRFEASDENVWPPLATTMSPLPGTRLQDFEPSAIDSSIPERPAPTPLPTQAQSAEFHNSSSVIEQSTVQRVLITDDNTINRRLLVAFLKRLKVPHGEAQNGLEALLSYQEAMERFDVILMDISMPVMDGMAATRAIREYEVKNNVPRAYIIALTGLASASARLEAWSSGVDQYMTKPVDFKLLEQHLKDEELRKASRRSAAAAESRTQEERNNDRDEAPKDPNV</sequence>
<dbReference type="PROSITE" id="PS50110">
    <property type="entry name" value="RESPONSE_REGULATORY"/>
    <property type="match status" value="1"/>
</dbReference>
<dbReference type="InterPro" id="IPR011006">
    <property type="entry name" value="CheY-like_superfamily"/>
</dbReference>
<dbReference type="SUPFAM" id="SSF52172">
    <property type="entry name" value="CheY-like"/>
    <property type="match status" value="1"/>
</dbReference>
<dbReference type="AlphaFoldDB" id="A0A9P9E7M8"/>
<keyword evidence="7" id="KW-1185">Reference proteome</keyword>
<evidence type="ECO:0000313" key="7">
    <source>
        <dbReference type="Proteomes" id="UP000700596"/>
    </source>
</evidence>
<dbReference type="InterPro" id="IPR003661">
    <property type="entry name" value="HisK_dim/P_dom"/>
</dbReference>
<dbReference type="Pfam" id="PF02518">
    <property type="entry name" value="HATPase_c"/>
    <property type="match status" value="1"/>
</dbReference>
<dbReference type="Pfam" id="PF00512">
    <property type="entry name" value="HisKA"/>
    <property type="match status" value="1"/>
</dbReference>
<dbReference type="EMBL" id="JAGMWT010000003">
    <property type="protein sequence ID" value="KAH7132156.1"/>
    <property type="molecule type" value="Genomic_DNA"/>
</dbReference>
<keyword evidence="1 2" id="KW-0597">Phosphoprotein</keyword>
<evidence type="ECO:0000259" key="4">
    <source>
        <dbReference type="PROSITE" id="PS50109"/>
    </source>
</evidence>
<dbReference type="PANTHER" id="PTHR43719:SF11">
    <property type="entry name" value="HISTIDINE KINASE_RESPONSE REGULATOR, PUTATIVE-RELATED"/>
    <property type="match status" value="1"/>
</dbReference>
<dbReference type="InterPro" id="IPR001789">
    <property type="entry name" value="Sig_transdc_resp-reg_receiver"/>
</dbReference>
<dbReference type="PROSITE" id="PS50109">
    <property type="entry name" value="HIS_KIN"/>
    <property type="match status" value="1"/>
</dbReference>
<comment type="caution">
    <text evidence="6">The sequence shown here is derived from an EMBL/GenBank/DDBJ whole genome shotgun (WGS) entry which is preliminary data.</text>
</comment>
<feature type="region of interest" description="Disordered" evidence="3">
    <location>
        <begin position="244"/>
        <end position="302"/>
    </location>
</feature>
<dbReference type="SUPFAM" id="SSF55874">
    <property type="entry name" value="ATPase domain of HSP90 chaperone/DNA topoisomerase II/histidine kinase"/>
    <property type="match status" value="1"/>
</dbReference>
<feature type="region of interest" description="Disordered" evidence="3">
    <location>
        <begin position="1045"/>
        <end position="1072"/>
    </location>
</feature>
<feature type="compositionally biased region" description="Polar residues" evidence="3">
    <location>
        <begin position="274"/>
        <end position="302"/>
    </location>
</feature>
<gene>
    <name evidence="6" type="ORF">B0J11DRAFT_427520</name>
</gene>
<dbReference type="PRINTS" id="PR00344">
    <property type="entry name" value="BCTRLSENSOR"/>
</dbReference>
<dbReference type="SMART" id="SM00387">
    <property type="entry name" value="HATPase_c"/>
    <property type="match status" value="1"/>
</dbReference>
<dbReference type="InterPro" id="IPR005467">
    <property type="entry name" value="His_kinase_dom"/>
</dbReference>
<feature type="compositionally biased region" description="Low complexity" evidence="3">
    <location>
        <begin position="363"/>
        <end position="385"/>
    </location>
</feature>
<reference evidence="6" key="1">
    <citation type="journal article" date="2021" name="Nat. Commun.">
        <title>Genetic determinants of endophytism in the Arabidopsis root mycobiome.</title>
        <authorList>
            <person name="Mesny F."/>
            <person name="Miyauchi S."/>
            <person name="Thiergart T."/>
            <person name="Pickel B."/>
            <person name="Atanasova L."/>
            <person name="Karlsson M."/>
            <person name="Huettel B."/>
            <person name="Barry K.W."/>
            <person name="Haridas S."/>
            <person name="Chen C."/>
            <person name="Bauer D."/>
            <person name="Andreopoulos W."/>
            <person name="Pangilinan J."/>
            <person name="LaButti K."/>
            <person name="Riley R."/>
            <person name="Lipzen A."/>
            <person name="Clum A."/>
            <person name="Drula E."/>
            <person name="Henrissat B."/>
            <person name="Kohler A."/>
            <person name="Grigoriev I.V."/>
            <person name="Martin F.M."/>
            <person name="Hacquard S."/>
        </authorList>
    </citation>
    <scope>NUCLEOTIDE SEQUENCE</scope>
    <source>
        <strain evidence="6">MPI-CAGE-CH-0243</strain>
    </source>
</reference>
<dbReference type="Gene3D" id="3.30.565.10">
    <property type="entry name" value="Histidine kinase-like ATPase, C-terminal domain"/>
    <property type="match status" value="1"/>
</dbReference>
<name>A0A9P9E7M8_9PLEO</name>
<dbReference type="GO" id="GO:0000155">
    <property type="term" value="F:phosphorelay sensor kinase activity"/>
    <property type="evidence" value="ECO:0007669"/>
    <property type="project" value="InterPro"/>
</dbReference>
<dbReference type="InterPro" id="IPR036097">
    <property type="entry name" value="HisK_dim/P_sf"/>
</dbReference>
<feature type="domain" description="Response regulatory" evidence="5">
    <location>
        <begin position="1081"/>
        <end position="1202"/>
    </location>
</feature>
<feature type="region of interest" description="Disordered" evidence="3">
    <location>
        <begin position="356"/>
        <end position="408"/>
    </location>
</feature>
<feature type="region of interest" description="Disordered" evidence="3">
    <location>
        <begin position="1202"/>
        <end position="1235"/>
    </location>
</feature>
<dbReference type="Pfam" id="PF00072">
    <property type="entry name" value="Response_reg"/>
    <property type="match status" value="1"/>
</dbReference>
<dbReference type="SUPFAM" id="SSF47384">
    <property type="entry name" value="Homodimeric domain of signal transducing histidine kinase"/>
    <property type="match status" value="1"/>
</dbReference>
<accession>A0A9P9E7M8</accession>
<dbReference type="InterPro" id="IPR004358">
    <property type="entry name" value="Sig_transdc_His_kin-like_C"/>
</dbReference>
<dbReference type="CDD" id="cd00082">
    <property type="entry name" value="HisKA"/>
    <property type="match status" value="1"/>
</dbReference>
<evidence type="ECO:0000259" key="5">
    <source>
        <dbReference type="PROSITE" id="PS50110"/>
    </source>
</evidence>
<dbReference type="OrthoDB" id="303614at2759"/>
<feature type="compositionally biased region" description="Polar residues" evidence="3">
    <location>
        <begin position="1059"/>
        <end position="1072"/>
    </location>
</feature>
<dbReference type="FunFam" id="3.30.450.40:FF:000083">
    <property type="entry name" value="Sensor histidine kinase/response regulator, putative (AFU_orthologue AFUA_4G00660)"/>
    <property type="match status" value="1"/>
</dbReference>
<dbReference type="PANTHER" id="PTHR43719">
    <property type="entry name" value="TWO-COMPONENT HISTIDINE KINASE"/>
    <property type="match status" value="1"/>
</dbReference>
<organism evidence="6 7">
    <name type="scientific">Dendryphion nanum</name>
    <dbReference type="NCBI Taxonomy" id="256645"/>
    <lineage>
        <taxon>Eukaryota</taxon>
        <taxon>Fungi</taxon>
        <taxon>Dikarya</taxon>
        <taxon>Ascomycota</taxon>
        <taxon>Pezizomycotina</taxon>
        <taxon>Dothideomycetes</taxon>
        <taxon>Pleosporomycetidae</taxon>
        <taxon>Pleosporales</taxon>
        <taxon>Torulaceae</taxon>
        <taxon>Dendryphion</taxon>
    </lineage>
</organism>
<dbReference type="Gene3D" id="3.30.450.40">
    <property type="match status" value="1"/>
</dbReference>
<dbReference type="Proteomes" id="UP000700596">
    <property type="component" value="Unassembled WGS sequence"/>
</dbReference>
<evidence type="ECO:0000256" key="1">
    <source>
        <dbReference type="ARBA" id="ARBA00022553"/>
    </source>
</evidence>
<dbReference type="InterPro" id="IPR050956">
    <property type="entry name" value="2C_system_His_kinase"/>
</dbReference>
<dbReference type="SUPFAM" id="SSF55781">
    <property type="entry name" value="GAF domain-like"/>
    <property type="match status" value="1"/>
</dbReference>
<feature type="modified residue" description="4-aspartylphosphate" evidence="2">
    <location>
        <position position="1132"/>
    </location>
</feature>
<dbReference type="InterPro" id="IPR003594">
    <property type="entry name" value="HATPase_dom"/>
</dbReference>
<dbReference type="Gene3D" id="1.10.287.130">
    <property type="match status" value="1"/>
</dbReference>
<protein>
    <submittedName>
        <fullName evidence="6">Uncharacterized protein</fullName>
    </submittedName>
</protein>
<feature type="domain" description="Histidine kinase" evidence="4">
    <location>
        <begin position="579"/>
        <end position="858"/>
    </location>
</feature>
<evidence type="ECO:0000256" key="2">
    <source>
        <dbReference type="PROSITE-ProRule" id="PRU00169"/>
    </source>
</evidence>
<dbReference type="SMART" id="SM00388">
    <property type="entry name" value="HisKA"/>
    <property type="match status" value="1"/>
</dbReference>
<dbReference type="Gene3D" id="3.40.50.2300">
    <property type="match status" value="1"/>
</dbReference>